<proteinExistence type="predicted"/>
<sequence>MKAKHILATAALVAGATLAAEAKLVEKRSVSSKLLENLVRLHPKQMFSPYKHAENLVTYDYYLKKNQQPWEMDARLAEK</sequence>
<dbReference type="EMBL" id="BJUD01000047">
    <property type="protein sequence ID" value="GEK29347.1"/>
    <property type="molecule type" value="Genomic_DNA"/>
</dbReference>
<reference evidence="2 5" key="2">
    <citation type="submission" date="2019-07" db="EMBL/GenBank/DDBJ databases">
        <title>Whole genome shotgun sequence of Lactobacillus siliginis NBRC 101315.</title>
        <authorList>
            <person name="Hosoyama A."/>
            <person name="Uohara A."/>
            <person name="Ohji S."/>
            <person name="Ichikawa N."/>
        </authorList>
    </citation>
    <scope>NUCLEOTIDE SEQUENCE [LARGE SCALE GENOMIC DNA]</scope>
    <source>
        <strain evidence="2 5">NBRC 101315</strain>
    </source>
</reference>
<dbReference type="Proteomes" id="UP000321429">
    <property type="component" value="Unassembled WGS sequence"/>
</dbReference>
<protein>
    <submittedName>
        <fullName evidence="3">Uncharacterized protein</fullName>
    </submittedName>
</protein>
<dbReference type="STRING" id="348151.IV55_GL001304"/>
<comment type="caution">
    <text evidence="3">The sequence shown here is derived from an EMBL/GenBank/DDBJ whole genome shotgun (WGS) entry which is preliminary data.</text>
</comment>
<reference evidence="3 4" key="1">
    <citation type="journal article" date="2015" name="Genome Announc.">
        <title>Expanding the biotechnology potential of lactobacilli through comparative genomics of 213 strains and associated genera.</title>
        <authorList>
            <person name="Sun Z."/>
            <person name="Harris H.M."/>
            <person name="McCann A."/>
            <person name="Guo C."/>
            <person name="Argimon S."/>
            <person name="Zhang W."/>
            <person name="Yang X."/>
            <person name="Jeffery I.B."/>
            <person name="Cooney J.C."/>
            <person name="Kagawa T.F."/>
            <person name="Liu W."/>
            <person name="Song Y."/>
            <person name="Salvetti E."/>
            <person name="Wrobel A."/>
            <person name="Rasinkangas P."/>
            <person name="Parkhill J."/>
            <person name="Rea M.C."/>
            <person name="O'Sullivan O."/>
            <person name="Ritari J."/>
            <person name="Douillard F.P."/>
            <person name="Paul Ross R."/>
            <person name="Yang R."/>
            <person name="Briner A.E."/>
            <person name="Felis G.E."/>
            <person name="de Vos W.M."/>
            <person name="Barrangou R."/>
            <person name="Klaenhammer T.R."/>
            <person name="Caufield P.W."/>
            <person name="Cui Y."/>
            <person name="Zhang H."/>
            <person name="O'Toole P.W."/>
        </authorList>
    </citation>
    <scope>NUCLEOTIDE SEQUENCE [LARGE SCALE GENOMIC DNA]</scope>
    <source>
        <strain evidence="3 4">DSM 22696</strain>
    </source>
</reference>
<dbReference type="PATRIC" id="fig|348151.3.peg.1341"/>
<feature type="signal peptide" evidence="1">
    <location>
        <begin position="1"/>
        <end position="19"/>
    </location>
</feature>
<keyword evidence="4" id="KW-1185">Reference proteome</keyword>
<accession>A0A0R2L9D4</accession>
<organism evidence="3 4">
    <name type="scientific">Furfurilactobacillus siliginis</name>
    <dbReference type="NCBI Taxonomy" id="348151"/>
    <lineage>
        <taxon>Bacteria</taxon>
        <taxon>Bacillati</taxon>
        <taxon>Bacillota</taxon>
        <taxon>Bacilli</taxon>
        <taxon>Lactobacillales</taxon>
        <taxon>Lactobacillaceae</taxon>
        <taxon>Furfurilactobacillus</taxon>
    </lineage>
</organism>
<gene>
    <name evidence="3" type="ORF">IV55_GL001304</name>
    <name evidence="2" type="ORF">LSI01_16580</name>
</gene>
<evidence type="ECO:0000256" key="1">
    <source>
        <dbReference type="SAM" id="SignalP"/>
    </source>
</evidence>
<keyword evidence="1" id="KW-0732">Signal</keyword>
<dbReference type="AlphaFoldDB" id="A0A0R2L9D4"/>
<evidence type="ECO:0000313" key="2">
    <source>
        <dbReference type="EMBL" id="GEK29347.1"/>
    </source>
</evidence>
<evidence type="ECO:0000313" key="3">
    <source>
        <dbReference type="EMBL" id="KRN96342.1"/>
    </source>
</evidence>
<evidence type="ECO:0000313" key="4">
    <source>
        <dbReference type="Proteomes" id="UP000051139"/>
    </source>
</evidence>
<feature type="chain" id="PRO_5044546217" evidence="1">
    <location>
        <begin position="20"/>
        <end position="79"/>
    </location>
</feature>
<dbReference type="RefSeq" id="WP_057809510.1">
    <property type="nucleotide sequence ID" value="NZ_BJUD01000047.1"/>
</dbReference>
<dbReference type="EMBL" id="JQCB01000004">
    <property type="protein sequence ID" value="KRN96342.1"/>
    <property type="molecule type" value="Genomic_DNA"/>
</dbReference>
<dbReference type="Proteomes" id="UP000051139">
    <property type="component" value="Unassembled WGS sequence"/>
</dbReference>
<name>A0A0R2L9D4_9LACO</name>
<evidence type="ECO:0000313" key="5">
    <source>
        <dbReference type="Proteomes" id="UP000321429"/>
    </source>
</evidence>